<feature type="chain" id="PRO_5008392243" description="Secretion system C-terminal sorting domain-containing protein" evidence="2">
    <location>
        <begin position="22"/>
        <end position="348"/>
    </location>
</feature>
<dbReference type="SUPFAM" id="SSF63825">
    <property type="entry name" value="YWTD domain"/>
    <property type="match status" value="1"/>
</dbReference>
<comment type="caution">
    <text evidence="4">The sequence shown here is derived from an EMBL/GenBank/DDBJ whole genome shotgun (WGS) entry which is preliminary data.</text>
</comment>
<proteinExistence type="predicted"/>
<evidence type="ECO:0000259" key="3">
    <source>
        <dbReference type="Pfam" id="PF18962"/>
    </source>
</evidence>
<feature type="signal peptide" evidence="2">
    <location>
        <begin position="1"/>
        <end position="21"/>
    </location>
</feature>
<sequence length="348" mass="37517">MKKIIFLFAFSFILTSNAAKAQDFRNPATDVYVMETFTNPGQFGTIPLAGPYFPLGTVITSNAFTMLGGDYNNAGVMYTFIFQSPDFVLGIIDLNTGAVNYAATVSGIVGGQFMNQLSYNYTNDTFYAISSDPNNENGSHFYSLNLTTGVLTEIGTGTGIPNVVAMEIDNNGIVYAADAVSGDLFTIDIATGVGTSVGNMYPGGLYPVRSGFSVDHSTNVLYAVLQNRNGVIWSYFNTVNTSTGTVTELGFGGSRKYSLFVIKENSLGVEDQNLQSFSVYPNPASKVIKIDTPQGLQIKGASLFDMLGRNTGTTLENGEMNIENLAKGMYILQLETEKGTMTKKIVKE</sequence>
<gene>
    <name evidence="4" type="ORF">A7A78_11530</name>
</gene>
<evidence type="ECO:0000313" key="4">
    <source>
        <dbReference type="EMBL" id="OAD91661.1"/>
    </source>
</evidence>
<name>A0A1A9LG07_9FLAO</name>
<protein>
    <recommendedName>
        <fullName evidence="3">Secretion system C-terminal sorting domain-containing protein</fullName>
    </recommendedName>
</protein>
<keyword evidence="1 2" id="KW-0732">Signal</keyword>
<dbReference type="Proteomes" id="UP000077552">
    <property type="component" value="Unassembled WGS sequence"/>
</dbReference>
<accession>A0A1A9LG07</accession>
<dbReference type="RefSeq" id="WP_068761509.1">
    <property type="nucleotide sequence ID" value="NZ_LXIE01000011.1"/>
</dbReference>
<dbReference type="InterPro" id="IPR026444">
    <property type="entry name" value="Secre_tail"/>
</dbReference>
<feature type="domain" description="Secretion system C-terminal sorting" evidence="3">
    <location>
        <begin position="279"/>
        <end position="346"/>
    </location>
</feature>
<dbReference type="Pfam" id="PF18962">
    <property type="entry name" value="Por_Secre_tail"/>
    <property type="match status" value="1"/>
</dbReference>
<organism evidence="4 5">
    <name type="scientific">Aequorivita soesokkakensis</name>
    <dbReference type="NCBI Taxonomy" id="1385699"/>
    <lineage>
        <taxon>Bacteria</taxon>
        <taxon>Pseudomonadati</taxon>
        <taxon>Bacteroidota</taxon>
        <taxon>Flavobacteriia</taxon>
        <taxon>Flavobacteriales</taxon>
        <taxon>Flavobacteriaceae</taxon>
        <taxon>Aequorivita</taxon>
    </lineage>
</organism>
<dbReference type="EMBL" id="LXIE01000011">
    <property type="protein sequence ID" value="OAD91661.1"/>
    <property type="molecule type" value="Genomic_DNA"/>
</dbReference>
<reference evidence="4 5" key="1">
    <citation type="submission" date="2016-05" db="EMBL/GenBank/DDBJ databases">
        <title>Genome sequencing of Vitellibacter soesokkakensis RSSK-12.</title>
        <authorList>
            <person name="Thevarajoo S."/>
            <person name="Selvaratnam C."/>
            <person name="Goh K.M."/>
            <person name="Chan K.-G."/>
            <person name="Chong C.S."/>
        </authorList>
    </citation>
    <scope>NUCLEOTIDE SEQUENCE [LARGE SCALE GENOMIC DNA]</scope>
    <source>
        <strain evidence="4 5">RSSK-12</strain>
    </source>
</reference>
<evidence type="ECO:0000256" key="2">
    <source>
        <dbReference type="SAM" id="SignalP"/>
    </source>
</evidence>
<dbReference type="STRING" id="1385699.A7A78_11530"/>
<keyword evidence="5" id="KW-1185">Reference proteome</keyword>
<evidence type="ECO:0000313" key="5">
    <source>
        <dbReference type="Proteomes" id="UP000077552"/>
    </source>
</evidence>
<dbReference type="OrthoDB" id="9805017at2"/>
<dbReference type="NCBIfam" id="TIGR04183">
    <property type="entry name" value="Por_Secre_tail"/>
    <property type="match status" value="1"/>
</dbReference>
<dbReference type="AlphaFoldDB" id="A0A1A9LG07"/>
<evidence type="ECO:0000256" key="1">
    <source>
        <dbReference type="ARBA" id="ARBA00022729"/>
    </source>
</evidence>